<evidence type="ECO:0000313" key="2">
    <source>
        <dbReference type="Proteomes" id="UP000503129"/>
    </source>
</evidence>
<dbReference type="Proteomes" id="UP000503129">
    <property type="component" value="Chromosome"/>
</dbReference>
<reference evidence="1 2" key="1">
    <citation type="submission" date="2018-06" db="EMBL/GenBank/DDBJ databases">
        <title>Comparative genomics of Brasilonema spp. strains.</title>
        <authorList>
            <person name="Alvarenga D.O."/>
            <person name="Fiore M.F."/>
            <person name="Varani A.M."/>
        </authorList>
    </citation>
    <scope>NUCLEOTIDE SEQUENCE [LARGE SCALE GENOMIC DNA]</scope>
    <source>
        <strain evidence="1 2">CENA114</strain>
    </source>
</reference>
<dbReference type="AlphaFoldDB" id="A0A856M9D1"/>
<organism evidence="1 2">
    <name type="scientific">Brasilonema sennae CENA114</name>
    <dbReference type="NCBI Taxonomy" id="415709"/>
    <lineage>
        <taxon>Bacteria</taxon>
        <taxon>Bacillati</taxon>
        <taxon>Cyanobacteriota</taxon>
        <taxon>Cyanophyceae</taxon>
        <taxon>Nostocales</taxon>
        <taxon>Scytonemataceae</taxon>
        <taxon>Brasilonema</taxon>
        <taxon>Bromeliae group (in: Brasilonema)</taxon>
    </lineage>
</organism>
<dbReference type="KEGG" id="bsen:DP114_00605"/>
<dbReference type="EMBL" id="CP030118">
    <property type="protein sequence ID" value="QDL06609.1"/>
    <property type="molecule type" value="Genomic_DNA"/>
</dbReference>
<accession>A0A856M9D1</accession>
<name>A0A856M9D1_9CYAN</name>
<gene>
    <name evidence="1" type="ORF">DP114_00605</name>
</gene>
<sequence>MAPLLHPAGLFVIRSPYFFSEVNKGCELLAVSARAERLQVGTAALATGILVVGTRETRSRG</sequence>
<proteinExistence type="predicted"/>
<evidence type="ECO:0000313" key="1">
    <source>
        <dbReference type="EMBL" id="QDL06609.1"/>
    </source>
</evidence>
<keyword evidence="2" id="KW-1185">Reference proteome</keyword>
<protein>
    <submittedName>
        <fullName evidence="1">Uncharacterized protein</fullName>
    </submittedName>
</protein>